<name>A0A8H5CY83_9AGAR</name>
<dbReference type="EMBL" id="JAACJO010000015">
    <property type="protein sequence ID" value="KAF5350085.1"/>
    <property type="molecule type" value="Genomic_DNA"/>
</dbReference>
<evidence type="ECO:0000313" key="2">
    <source>
        <dbReference type="EMBL" id="KAF5350085.1"/>
    </source>
</evidence>
<keyword evidence="1" id="KW-0812">Transmembrane</keyword>
<protein>
    <submittedName>
        <fullName evidence="2">Uncharacterized protein</fullName>
    </submittedName>
</protein>
<comment type="caution">
    <text evidence="2">The sequence shown here is derived from an EMBL/GenBank/DDBJ whole genome shotgun (WGS) entry which is preliminary data.</text>
</comment>
<keyword evidence="1" id="KW-1133">Transmembrane helix</keyword>
<feature type="transmembrane region" description="Helical" evidence="1">
    <location>
        <begin position="133"/>
        <end position="154"/>
    </location>
</feature>
<dbReference type="AlphaFoldDB" id="A0A8H5CY83"/>
<feature type="transmembrane region" description="Helical" evidence="1">
    <location>
        <begin position="50"/>
        <end position="73"/>
    </location>
</feature>
<proteinExistence type="predicted"/>
<dbReference type="Proteomes" id="UP000559027">
    <property type="component" value="Unassembled WGS sequence"/>
</dbReference>
<sequence>MKTVHVIVALVAGILNSTMSPVVVLSQTPPNSTHRIGCEIGLEYVSEGLNIFVLAFPLITQILYFILTVIRCLESAKEVRMAPRLRFTSLITMTKTVPIMFGLLRDGALYFFLALVIYVAFIILVFISPQSQLWIPGTFAMLAANPLIAARLYLGMKARGRANGNGTRMLAFEEGLDRVLLGLQGITVGLESSTTET</sequence>
<gene>
    <name evidence="2" type="ORF">D9756_009119</name>
</gene>
<reference evidence="2 3" key="1">
    <citation type="journal article" date="2020" name="ISME J.">
        <title>Uncovering the hidden diversity of litter-decomposition mechanisms in mushroom-forming fungi.</title>
        <authorList>
            <person name="Floudas D."/>
            <person name="Bentzer J."/>
            <person name="Ahren D."/>
            <person name="Johansson T."/>
            <person name="Persson P."/>
            <person name="Tunlid A."/>
        </authorList>
    </citation>
    <scope>NUCLEOTIDE SEQUENCE [LARGE SCALE GENOMIC DNA]</scope>
    <source>
        <strain evidence="2 3">CBS 146.42</strain>
    </source>
</reference>
<accession>A0A8H5CY83</accession>
<keyword evidence="1" id="KW-0472">Membrane</keyword>
<dbReference type="OrthoDB" id="3070245at2759"/>
<evidence type="ECO:0000313" key="3">
    <source>
        <dbReference type="Proteomes" id="UP000559027"/>
    </source>
</evidence>
<keyword evidence="3" id="KW-1185">Reference proteome</keyword>
<organism evidence="2 3">
    <name type="scientific">Leucocoprinus leucothites</name>
    <dbReference type="NCBI Taxonomy" id="201217"/>
    <lineage>
        <taxon>Eukaryota</taxon>
        <taxon>Fungi</taxon>
        <taxon>Dikarya</taxon>
        <taxon>Basidiomycota</taxon>
        <taxon>Agaricomycotina</taxon>
        <taxon>Agaricomycetes</taxon>
        <taxon>Agaricomycetidae</taxon>
        <taxon>Agaricales</taxon>
        <taxon>Agaricineae</taxon>
        <taxon>Agaricaceae</taxon>
        <taxon>Leucocoprinus</taxon>
    </lineage>
</organism>
<feature type="transmembrane region" description="Helical" evidence="1">
    <location>
        <begin position="108"/>
        <end position="127"/>
    </location>
</feature>
<evidence type="ECO:0000256" key="1">
    <source>
        <dbReference type="SAM" id="Phobius"/>
    </source>
</evidence>